<protein>
    <submittedName>
        <fullName evidence="1">Uncharacterized protein</fullName>
    </submittedName>
</protein>
<dbReference type="Proteomes" id="UP000051835">
    <property type="component" value="Unassembled WGS sequence"/>
</dbReference>
<organism evidence="1 2">
    <name type="scientific">Levilactobacillus spicheri DSM 15429</name>
    <dbReference type="NCBI Taxonomy" id="1423805"/>
    <lineage>
        <taxon>Bacteria</taxon>
        <taxon>Bacillati</taxon>
        <taxon>Bacillota</taxon>
        <taxon>Bacilli</taxon>
        <taxon>Lactobacillales</taxon>
        <taxon>Lactobacillaceae</taxon>
        <taxon>Levilactobacillus</taxon>
    </lineage>
</organism>
<evidence type="ECO:0000313" key="2">
    <source>
        <dbReference type="Proteomes" id="UP000051835"/>
    </source>
</evidence>
<dbReference type="AlphaFoldDB" id="A0A0R1QRG1"/>
<accession>A0A0R1QRG1</accession>
<proteinExistence type="predicted"/>
<comment type="caution">
    <text evidence="1">The sequence shown here is derived from an EMBL/GenBank/DDBJ whole genome shotgun (WGS) entry which is preliminary data.</text>
</comment>
<dbReference type="PATRIC" id="fig|1423805.4.peg.530"/>
<name>A0A0R1QRG1_9LACO</name>
<reference evidence="1 2" key="1">
    <citation type="journal article" date="2015" name="Genome Announc.">
        <title>Expanding the biotechnology potential of lactobacilli through comparative genomics of 213 strains and associated genera.</title>
        <authorList>
            <person name="Sun Z."/>
            <person name="Harris H.M."/>
            <person name="McCann A."/>
            <person name="Guo C."/>
            <person name="Argimon S."/>
            <person name="Zhang W."/>
            <person name="Yang X."/>
            <person name="Jeffery I.B."/>
            <person name="Cooney J.C."/>
            <person name="Kagawa T.F."/>
            <person name="Liu W."/>
            <person name="Song Y."/>
            <person name="Salvetti E."/>
            <person name="Wrobel A."/>
            <person name="Rasinkangas P."/>
            <person name="Parkhill J."/>
            <person name="Rea M.C."/>
            <person name="O'Sullivan O."/>
            <person name="Ritari J."/>
            <person name="Douillard F.P."/>
            <person name="Paul Ross R."/>
            <person name="Yang R."/>
            <person name="Briner A.E."/>
            <person name="Felis G.E."/>
            <person name="de Vos W.M."/>
            <person name="Barrangou R."/>
            <person name="Klaenhammer T.R."/>
            <person name="Caufield P.W."/>
            <person name="Cui Y."/>
            <person name="Zhang H."/>
            <person name="O'Toole P.W."/>
        </authorList>
    </citation>
    <scope>NUCLEOTIDE SEQUENCE [LARGE SCALE GENOMIC DNA]</scope>
    <source>
        <strain evidence="1 2">DSM 15429</strain>
    </source>
</reference>
<evidence type="ECO:0000313" key="1">
    <source>
        <dbReference type="EMBL" id="KRL47036.1"/>
    </source>
</evidence>
<sequence>MIASIIVNDLISKVVCVGRFRGGKNMAGTGWARLEAQSSGLPDRPLSKPA</sequence>
<dbReference type="EMBL" id="AZFC01000035">
    <property type="protein sequence ID" value="KRL47036.1"/>
    <property type="molecule type" value="Genomic_DNA"/>
</dbReference>
<gene>
    <name evidence="1" type="ORF">FD37_GL000519</name>
</gene>